<dbReference type="InterPro" id="IPR025309">
    <property type="entry name" value="KTSC_dom"/>
</dbReference>
<evidence type="ECO:0000313" key="5">
    <source>
        <dbReference type="Proteomes" id="UP000241440"/>
    </source>
</evidence>
<feature type="domain" description="KTSC" evidence="1">
    <location>
        <begin position="8"/>
        <end position="66"/>
    </location>
</feature>
<comment type="caution">
    <text evidence="2">The sequence shown here is derived from an EMBL/GenBank/DDBJ whole genome shotgun (WGS) entry which is preliminary data.</text>
</comment>
<protein>
    <submittedName>
        <fullName evidence="2">KTSC domain-containing protein</fullName>
    </submittedName>
</protein>
<evidence type="ECO:0000313" key="3">
    <source>
        <dbReference type="EMBL" id="PSX11301.1"/>
    </source>
</evidence>
<proteinExistence type="predicted"/>
<dbReference type="RefSeq" id="WP_045082015.1">
    <property type="nucleotide sequence ID" value="NZ_JZSN01000002.1"/>
</dbReference>
<keyword evidence="4" id="KW-1185">Reference proteome</keyword>
<dbReference type="Proteomes" id="UP000240989">
    <property type="component" value="Unassembled WGS sequence"/>
</dbReference>
<dbReference type="EMBL" id="PYOY01000003">
    <property type="protein sequence ID" value="PSX07982.1"/>
    <property type="molecule type" value="Genomic_DNA"/>
</dbReference>
<dbReference type="GeneID" id="61229174"/>
<reference evidence="4 5" key="1">
    <citation type="submission" date="2018-01" db="EMBL/GenBank/DDBJ databases">
        <title>Whole genome sequencing of Histamine producing bacteria.</title>
        <authorList>
            <person name="Butler K."/>
        </authorList>
    </citation>
    <scope>NUCLEOTIDE SEQUENCE [LARGE SCALE GENOMIC DNA]</scope>
    <source>
        <strain evidence="2 5">A2-1</strain>
        <strain evidence="3 4">A6-1</strain>
    </source>
</reference>
<evidence type="ECO:0000259" key="1">
    <source>
        <dbReference type="Pfam" id="PF13619"/>
    </source>
</evidence>
<evidence type="ECO:0000313" key="2">
    <source>
        <dbReference type="EMBL" id="PSX07982.1"/>
    </source>
</evidence>
<evidence type="ECO:0000313" key="4">
    <source>
        <dbReference type="Proteomes" id="UP000240989"/>
    </source>
</evidence>
<dbReference type="Proteomes" id="UP000241440">
    <property type="component" value="Unassembled WGS sequence"/>
</dbReference>
<gene>
    <name evidence="3" type="ORF">C0W27_06190</name>
    <name evidence="2" type="ORF">C0W41_08200</name>
</gene>
<dbReference type="AlphaFoldDB" id="A0A0D8R8V5"/>
<sequence length="71" mass="8315">MINWITVESNSIRKVGYNETKNELYVDMGQRQPYCVFSEVSKYAFYHFASAESVEDHFNSHIKSVYSQVIV</sequence>
<name>A0A0D8R8V5_PHOAN</name>
<dbReference type="EMBL" id="PYOU01000004">
    <property type="protein sequence ID" value="PSX11301.1"/>
    <property type="molecule type" value="Genomic_DNA"/>
</dbReference>
<dbReference type="Pfam" id="PF13619">
    <property type="entry name" value="KTSC"/>
    <property type="match status" value="1"/>
</dbReference>
<organism evidence="2 5">
    <name type="scientific">Photobacterium angustum</name>
    <dbReference type="NCBI Taxonomy" id="661"/>
    <lineage>
        <taxon>Bacteria</taxon>
        <taxon>Pseudomonadati</taxon>
        <taxon>Pseudomonadota</taxon>
        <taxon>Gammaproteobacteria</taxon>
        <taxon>Vibrionales</taxon>
        <taxon>Vibrionaceae</taxon>
        <taxon>Photobacterium</taxon>
    </lineage>
</organism>
<accession>A0A0D8R8V5</accession>